<dbReference type="AlphaFoldDB" id="A0A9W8CHD7"/>
<accession>A0A9W8CHD7</accession>
<dbReference type="Pfam" id="PF00005">
    <property type="entry name" value="ABC_tran"/>
    <property type="match status" value="1"/>
</dbReference>
<evidence type="ECO:0000256" key="2">
    <source>
        <dbReference type="ARBA" id="ARBA00022737"/>
    </source>
</evidence>
<gene>
    <name evidence="6" type="ORF">LPJ64_006239</name>
</gene>
<dbReference type="GO" id="GO:0012505">
    <property type="term" value="C:endomembrane system"/>
    <property type="evidence" value="ECO:0007669"/>
    <property type="project" value="UniProtKB-SubCell"/>
</dbReference>
<sequence>MTNFERVIEYYNLPSEAPSVINDSPAAASWPEQGTIEFKNYSTRYRQGLDLVLKELLFHVMPRQKIGIVGRTGAGKSSLALALFCIIEAANGQILINGQDILKLGLFDVRSKLSIIPQDPVLFAGTIRENIDPFEKYSDLDLASLGTCSASWF</sequence>
<evidence type="ECO:0000256" key="4">
    <source>
        <dbReference type="ARBA" id="ARBA00022840"/>
    </source>
</evidence>
<organism evidence="6 7">
    <name type="scientific">Coemansia asiatica</name>
    <dbReference type="NCBI Taxonomy" id="1052880"/>
    <lineage>
        <taxon>Eukaryota</taxon>
        <taxon>Fungi</taxon>
        <taxon>Fungi incertae sedis</taxon>
        <taxon>Zoopagomycota</taxon>
        <taxon>Kickxellomycotina</taxon>
        <taxon>Kickxellomycetes</taxon>
        <taxon>Kickxellales</taxon>
        <taxon>Kickxellaceae</taxon>
        <taxon>Coemansia</taxon>
    </lineage>
</organism>
<evidence type="ECO:0000313" key="6">
    <source>
        <dbReference type="EMBL" id="KAJ1641848.1"/>
    </source>
</evidence>
<keyword evidence="2" id="KW-0677">Repeat</keyword>
<feature type="domain" description="ABC transporter" evidence="5">
    <location>
        <begin position="53"/>
        <end position="135"/>
    </location>
</feature>
<comment type="subcellular location">
    <subcellularLocation>
        <location evidence="1">Endomembrane system</location>
        <topology evidence="1">Multi-pass membrane protein</topology>
    </subcellularLocation>
</comment>
<evidence type="ECO:0000259" key="5">
    <source>
        <dbReference type="Pfam" id="PF00005"/>
    </source>
</evidence>
<protein>
    <recommendedName>
        <fullName evidence="5">ABC transporter domain-containing protein</fullName>
    </recommendedName>
</protein>
<dbReference type="GO" id="GO:0016887">
    <property type="term" value="F:ATP hydrolysis activity"/>
    <property type="evidence" value="ECO:0007669"/>
    <property type="project" value="InterPro"/>
</dbReference>
<evidence type="ECO:0000256" key="1">
    <source>
        <dbReference type="ARBA" id="ARBA00004127"/>
    </source>
</evidence>
<dbReference type="Gene3D" id="3.40.50.300">
    <property type="entry name" value="P-loop containing nucleotide triphosphate hydrolases"/>
    <property type="match status" value="1"/>
</dbReference>
<evidence type="ECO:0000256" key="3">
    <source>
        <dbReference type="ARBA" id="ARBA00022741"/>
    </source>
</evidence>
<name>A0A9W8CHD7_9FUNG</name>
<keyword evidence="3" id="KW-0547">Nucleotide-binding</keyword>
<dbReference type="GO" id="GO:0005524">
    <property type="term" value="F:ATP binding"/>
    <property type="evidence" value="ECO:0007669"/>
    <property type="project" value="UniProtKB-KW"/>
</dbReference>
<dbReference type="SUPFAM" id="SSF52540">
    <property type="entry name" value="P-loop containing nucleoside triphosphate hydrolases"/>
    <property type="match status" value="1"/>
</dbReference>
<dbReference type="GO" id="GO:0042626">
    <property type="term" value="F:ATPase-coupled transmembrane transporter activity"/>
    <property type="evidence" value="ECO:0007669"/>
    <property type="project" value="TreeGrafter"/>
</dbReference>
<dbReference type="PANTHER" id="PTHR24223:SF443">
    <property type="entry name" value="MULTIDRUG-RESISTANCE LIKE PROTEIN 1, ISOFORM I"/>
    <property type="match status" value="1"/>
</dbReference>
<dbReference type="FunFam" id="3.40.50.300:FF:004162">
    <property type="entry name" value="ATP binding cassette subfamily C member 5"/>
    <property type="match status" value="1"/>
</dbReference>
<keyword evidence="4" id="KW-0067">ATP-binding</keyword>
<dbReference type="InterPro" id="IPR003439">
    <property type="entry name" value="ABC_transporter-like_ATP-bd"/>
</dbReference>
<keyword evidence="7" id="KW-1185">Reference proteome</keyword>
<feature type="non-terminal residue" evidence="6">
    <location>
        <position position="153"/>
    </location>
</feature>
<proteinExistence type="predicted"/>
<dbReference type="PANTHER" id="PTHR24223">
    <property type="entry name" value="ATP-BINDING CASSETTE SUB-FAMILY C"/>
    <property type="match status" value="1"/>
</dbReference>
<dbReference type="GO" id="GO:0000329">
    <property type="term" value="C:fungal-type vacuole membrane"/>
    <property type="evidence" value="ECO:0007669"/>
    <property type="project" value="UniProtKB-ARBA"/>
</dbReference>
<reference evidence="6" key="1">
    <citation type="submission" date="2022-07" db="EMBL/GenBank/DDBJ databases">
        <title>Phylogenomic reconstructions and comparative analyses of Kickxellomycotina fungi.</title>
        <authorList>
            <person name="Reynolds N.K."/>
            <person name="Stajich J.E."/>
            <person name="Barry K."/>
            <person name="Grigoriev I.V."/>
            <person name="Crous P."/>
            <person name="Smith M.E."/>
        </authorList>
    </citation>
    <scope>NUCLEOTIDE SEQUENCE</scope>
    <source>
        <strain evidence="6">NBRC 105413</strain>
    </source>
</reference>
<dbReference type="EMBL" id="JANBOH010000595">
    <property type="protein sequence ID" value="KAJ1641848.1"/>
    <property type="molecule type" value="Genomic_DNA"/>
</dbReference>
<dbReference type="Proteomes" id="UP001145021">
    <property type="component" value="Unassembled WGS sequence"/>
</dbReference>
<evidence type="ECO:0000313" key="7">
    <source>
        <dbReference type="Proteomes" id="UP001145021"/>
    </source>
</evidence>
<dbReference type="InterPro" id="IPR027417">
    <property type="entry name" value="P-loop_NTPase"/>
</dbReference>
<dbReference type="InterPro" id="IPR050173">
    <property type="entry name" value="ABC_transporter_C-like"/>
</dbReference>
<comment type="caution">
    <text evidence="6">The sequence shown here is derived from an EMBL/GenBank/DDBJ whole genome shotgun (WGS) entry which is preliminary data.</text>
</comment>